<evidence type="ECO:0000313" key="5">
    <source>
        <dbReference type="EMBL" id="CBN76149.1"/>
    </source>
</evidence>
<proteinExistence type="predicted"/>
<feature type="region of interest" description="Disordered" evidence="3">
    <location>
        <begin position="1"/>
        <end position="149"/>
    </location>
</feature>
<reference evidence="5 6" key="1">
    <citation type="journal article" date="2010" name="Nature">
        <title>The Ectocarpus genome and the independent evolution of multicellularity in brown algae.</title>
        <authorList>
            <person name="Cock J.M."/>
            <person name="Sterck L."/>
            <person name="Rouze P."/>
            <person name="Scornet D."/>
            <person name="Allen A.E."/>
            <person name="Amoutzias G."/>
            <person name="Anthouard V."/>
            <person name="Artiguenave F."/>
            <person name="Aury J.M."/>
            <person name="Badger J.H."/>
            <person name="Beszteri B."/>
            <person name="Billiau K."/>
            <person name="Bonnet E."/>
            <person name="Bothwell J.H."/>
            <person name="Bowler C."/>
            <person name="Boyen C."/>
            <person name="Brownlee C."/>
            <person name="Carrano C.J."/>
            <person name="Charrier B."/>
            <person name="Cho G.Y."/>
            <person name="Coelho S.M."/>
            <person name="Collen J."/>
            <person name="Corre E."/>
            <person name="Da Silva C."/>
            <person name="Delage L."/>
            <person name="Delaroque N."/>
            <person name="Dittami S.M."/>
            <person name="Doulbeau S."/>
            <person name="Elias M."/>
            <person name="Farnham G."/>
            <person name="Gachon C.M."/>
            <person name="Gschloessl B."/>
            <person name="Heesch S."/>
            <person name="Jabbari K."/>
            <person name="Jubin C."/>
            <person name="Kawai H."/>
            <person name="Kimura K."/>
            <person name="Kloareg B."/>
            <person name="Kupper F.C."/>
            <person name="Lang D."/>
            <person name="Le Bail A."/>
            <person name="Leblanc C."/>
            <person name="Lerouge P."/>
            <person name="Lohr M."/>
            <person name="Lopez P.J."/>
            <person name="Martens C."/>
            <person name="Maumus F."/>
            <person name="Michel G."/>
            <person name="Miranda-Saavedra D."/>
            <person name="Morales J."/>
            <person name="Moreau H."/>
            <person name="Motomura T."/>
            <person name="Nagasato C."/>
            <person name="Napoli C.A."/>
            <person name="Nelson D.R."/>
            <person name="Nyvall-Collen P."/>
            <person name="Peters A.F."/>
            <person name="Pommier C."/>
            <person name="Potin P."/>
            <person name="Poulain J."/>
            <person name="Quesneville H."/>
            <person name="Read B."/>
            <person name="Rensing S.A."/>
            <person name="Ritter A."/>
            <person name="Rousvoal S."/>
            <person name="Samanta M."/>
            <person name="Samson G."/>
            <person name="Schroeder D.C."/>
            <person name="Segurens B."/>
            <person name="Strittmatter M."/>
            <person name="Tonon T."/>
            <person name="Tregear J.W."/>
            <person name="Valentin K."/>
            <person name="von Dassow P."/>
            <person name="Yamagishi T."/>
            <person name="Van de Peer Y."/>
            <person name="Wincker P."/>
        </authorList>
    </citation>
    <scope>NUCLEOTIDE SEQUENCE [LARGE SCALE GENOMIC DNA]</scope>
    <source>
        <strain evidence="6">Ec32 / CCAP1310/4</strain>
    </source>
</reference>
<feature type="repeat" description="PPR" evidence="2">
    <location>
        <begin position="797"/>
        <end position="831"/>
    </location>
</feature>
<dbReference type="eggNOG" id="KOG4197">
    <property type="taxonomic scope" value="Eukaryota"/>
</dbReference>
<feature type="repeat" description="PPR" evidence="2">
    <location>
        <begin position="904"/>
        <end position="938"/>
    </location>
</feature>
<name>D8LLG9_ECTSI</name>
<evidence type="ECO:0000313" key="6">
    <source>
        <dbReference type="Proteomes" id="UP000002630"/>
    </source>
</evidence>
<feature type="repeat" description="PPR" evidence="2">
    <location>
        <begin position="618"/>
        <end position="652"/>
    </location>
</feature>
<evidence type="ECO:0000259" key="4">
    <source>
        <dbReference type="Pfam" id="PF17177"/>
    </source>
</evidence>
<dbReference type="GO" id="GO:0003729">
    <property type="term" value="F:mRNA binding"/>
    <property type="evidence" value="ECO:0007669"/>
    <property type="project" value="TreeGrafter"/>
</dbReference>
<feature type="compositionally biased region" description="Low complexity" evidence="3">
    <location>
        <begin position="78"/>
        <end position="119"/>
    </location>
</feature>
<keyword evidence="6" id="KW-1185">Reference proteome</keyword>
<sequence>MTMLASSTADEKSLEEAHTSRLEEARMLVRARRQEAKARQAAMAAAAVETATVAGGGGSNSSTTAKDPAAPTKPTLPGSGVSSSASTRSRTSNVDVASGGKKSSSRFRSSGAISSNSRGTRGGVYPRGRPGAESRGARGPGGKGFGVKRRRVLPDFTKATKATAVPVLAAVGDGDDTGLVAAIRATLDQTRAQLAGRKPSTSAAAGGVLPSLTHGATQQGWLRVIGLIRRACGGTEESDRGSSGGPNGAAPGGVESSGVPPPTPPPRVAFELALEVCVLCERPDAGLEVLSLMRSTGLQADLDDYKTVLKGYSANRKQGKALFTVQTMSAVQQAGLVADIEMLSAAMDACSKARDTEGAVHFMDQAIRLGLKPDDTMFREAILAYSLAGKWVEARDLALQWRGQAPSPASSSTPGGDGGGAVSVGLGISRPPPPTVCNTAILKAMGKAGKVDEAIAWLGDTYDAATATATAASGAGTTEDEQGSVRGFVCLDHSSFMAVLSACSKAGRWGSALSVLREMDRAGVTPETVAFNTVLAAFEHRAHSGGSSSGGGAAKREAPRWPMALELLADMERRGVEPDVVTYNSLINVLRWGGQRDRALEILDGMNAKGGAGGVRPDVITYNSAIAACASGGESKKASQLIGEMRRKGLKPDRYSYTSAIHACSKAGNPEEALRLLRAMEASNVVPDVIAMTACMDALAAGGKWSEAITILDEMRSKGVTPNERTYKAAIQACGRGGQWQRALELLSRLENRASGATVQEYNCAMMACVTGGESGRALALLEQMKANKGGVNAGPDMVTYTSAIMACSSTGKWDRALSLLDEMREAGPRTQPNIRSYTAAIAACGRARKWEEAVALHSKLLEEGMSPDPASFNAVIRAARRGGQHKLSMKLLASMVEAGLTPDGVTVGELISSLSDRGRWDDAQRVVEIAEKTGAIPASSLDSDFEVDVSQLPPAIAKVKARGTLQRILDVWRESSGNAEGGGATSSPLEDLVFVTGTGSATKPSPAPDTAAPWAGDVIDDDGSAGDGKDIVIDVTVSDDTSTTSTESARAEPTTTSSASVETMGTAASGAAAGRGGWRVARFSDRSFGLGRVLVEHLRTAFNPPLKAQPREFVAGCLVVKVEDLETWAAAQEGGGSL</sequence>
<gene>
    <name evidence="5" type="ORF">Esi_0361_0010</name>
</gene>
<feature type="region of interest" description="Disordered" evidence="3">
    <location>
        <begin position="234"/>
        <end position="265"/>
    </location>
</feature>
<feature type="repeat" description="PPR" evidence="2">
    <location>
        <begin position="723"/>
        <end position="753"/>
    </location>
</feature>
<evidence type="ECO:0000256" key="1">
    <source>
        <dbReference type="ARBA" id="ARBA00022737"/>
    </source>
</evidence>
<accession>D8LLG9</accession>
<feature type="compositionally biased region" description="Low complexity" evidence="3">
    <location>
        <begin position="403"/>
        <end position="414"/>
    </location>
</feature>
<organism evidence="5 6">
    <name type="scientific">Ectocarpus siliculosus</name>
    <name type="common">Brown alga</name>
    <name type="synonym">Conferva siliculosa</name>
    <dbReference type="NCBI Taxonomy" id="2880"/>
    <lineage>
        <taxon>Eukaryota</taxon>
        <taxon>Sar</taxon>
        <taxon>Stramenopiles</taxon>
        <taxon>Ochrophyta</taxon>
        <taxon>PX clade</taxon>
        <taxon>Phaeophyceae</taxon>
        <taxon>Ectocarpales</taxon>
        <taxon>Ectocarpaceae</taxon>
        <taxon>Ectocarpus</taxon>
    </lineage>
</organism>
<feature type="compositionally biased region" description="Basic and acidic residues" evidence="3">
    <location>
        <begin position="9"/>
        <end position="38"/>
    </location>
</feature>
<dbReference type="InterPro" id="IPR002885">
    <property type="entry name" value="PPR_rpt"/>
</dbReference>
<dbReference type="PANTHER" id="PTHR47938:SF35">
    <property type="entry name" value="PENTATRICOPEPTIDE REPEAT-CONTAINING PROTEIN 4, MITOCHONDRIAL-RELATED"/>
    <property type="match status" value="1"/>
</dbReference>
<feature type="region of interest" description="Disordered" evidence="3">
    <location>
        <begin position="403"/>
        <end position="423"/>
    </location>
</feature>
<feature type="repeat" description="PPR" evidence="2">
    <location>
        <begin position="492"/>
        <end position="526"/>
    </location>
</feature>
<feature type="repeat" description="PPR" evidence="2">
    <location>
        <begin position="653"/>
        <end position="687"/>
    </location>
</feature>
<dbReference type="InterPro" id="IPR011990">
    <property type="entry name" value="TPR-like_helical_dom_sf"/>
</dbReference>
<feature type="repeat" description="PPR" evidence="2">
    <location>
        <begin position="339"/>
        <end position="373"/>
    </location>
</feature>
<feature type="region of interest" description="Disordered" evidence="3">
    <location>
        <begin position="1039"/>
        <end position="1062"/>
    </location>
</feature>
<keyword evidence="1" id="KW-0677">Repeat</keyword>
<dbReference type="Pfam" id="PF17177">
    <property type="entry name" value="PPR_long"/>
    <property type="match status" value="1"/>
</dbReference>
<dbReference type="STRING" id="2880.D8LLG9"/>
<dbReference type="Gene3D" id="1.25.40.10">
    <property type="entry name" value="Tetratricopeptide repeat domain"/>
    <property type="match status" value="5"/>
</dbReference>
<dbReference type="PROSITE" id="PS51375">
    <property type="entry name" value="PPR"/>
    <property type="match status" value="11"/>
</dbReference>
<evidence type="ECO:0000256" key="3">
    <source>
        <dbReference type="SAM" id="MobiDB-lite"/>
    </source>
</evidence>
<feature type="repeat" description="PPR" evidence="2">
    <location>
        <begin position="688"/>
        <end position="722"/>
    </location>
</feature>
<dbReference type="EMBL" id="FN649760">
    <property type="protein sequence ID" value="CBN76149.1"/>
    <property type="molecule type" value="Genomic_DNA"/>
</dbReference>
<dbReference type="PANTHER" id="PTHR47938">
    <property type="entry name" value="RESPIRATORY COMPLEX I CHAPERONE (CIA84), PUTATIVE (AFU_ORTHOLOGUE AFUA_2G06020)-RELATED"/>
    <property type="match status" value="1"/>
</dbReference>
<dbReference type="NCBIfam" id="TIGR00756">
    <property type="entry name" value="PPR"/>
    <property type="match status" value="6"/>
</dbReference>
<dbReference type="Proteomes" id="UP000002630">
    <property type="component" value="Unassembled WGS sequence"/>
</dbReference>
<dbReference type="InParanoid" id="D8LLG9"/>
<feature type="repeat" description="PPR" evidence="2">
    <location>
        <begin position="869"/>
        <end position="903"/>
    </location>
</feature>
<feature type="repeat" description="PPR" evidence="2">
    <location>
        <begin position="834"/>
        <end position="868"/>
    </location>
</feature>
<dbReference type="AlphaFoldDB" id="D8LLG9"/>
<feature type="domain" description="PROP1-like PPR" evidence="4">
    <location>
        <begin position="622"/>
        <end position="787"/>
    </location>
</feature>
<feature type="compositionally biased region" description="Gly residues" evidence="3">
    <location>
        <begin position="242"/>
        <end position="251"/>
    </location>
</feature>
<dbReference type="OrthoDB" id="185462at2759"/>
<feature type="repeat" description="PPR" evidence="2">
    <location>
        <begin position="579"/>
        <end position="613"/>
    </location>
</feature>
<evidence type="ECO:0000256" key="2">
    <source>
        <dbReference type="PROSITE-ProRule" id="PRU00708"/>
    </source>
</evidence>
<protein>
    <recommendedName>
        <fullName evidence="4">PROP1-like PPR domain-containing protein</fullName>
    </recommendedName>
</protein>
<dbReference type="Pfam" id="PF13041">
    <property type="entry name" value="PPR_2"/>
    <property type="match status" value="1"/>
</dbReference>
<dbReference type="Pfam" id="PF01535">
    <property type="entry name" value="PPR"/>
    <property type="match status" value="4"/>
</dbReference>
<feature type="compositionally biased region" description="Low complexity" evidence="3">
    <location>
        <begin position="39"/>
        <end position="53"/>
    </location>
</feature>
<dbReference type="InterPro" id="IPR033443">
    <property type="entry name" value="PROP1-like_PPR_dom"/>
</dbReference>